<evidence type="ECO:0000256" key="8">
    <source>
        <dbReference type="SAM" id="MobiDB-lite"/>
    </source>
</evidence>
<accession>A0A1G4IDT1</accession>
<dbReference type="GeneID" id="92376012"/>
<comment type="similarity">
    <text evidence="2 7">Belongs to the metallo-dependent hydrolases superfamily. ATZ/TRZ family.</text>
</comment>
<dbReference type="InterPro" id="IPR006680">
    <property type="entry name" value="Amidohydro-rel"/>
</dbReference>
<dbReference type="GO" id="GO:0006147">
    <property type="term" value="P:guanine catabolic process"/>
    <property type="evidence" value="ECO:0007669"/>
    <property type="project" value="UniProtKB-UniRule"/>
</dbReference>
<evidence type="ECO:0000256" key="1">
    <source>
        <dbReference type="ARBA" id="ARBA00004984"/>
    </source>
</evidence>
<proteinExistence type="inferred from homology"/>
<evidence type="ECO:0000256" key="5">
    <source>
        <dbReference type="ARBA" id="ARBA00022801"/>
    </source>
</evidence>
<dbReference type="PANTHER" id="PTHR11271:SF6">
    <property type="entry name" value="GUANINE DEAMINASE"/>
    <property type="match status" value="1"/>
</dbReference>
<dbReference type="UniPathway" id="UPA00603">
    <property type="reaction ID" value="UER00660"/>
</dbReference>
<comment type="catalytic activity">
    <reaction evidence="7">
        <text>guanine + H2O + H(+) = xanthine + NH4(+)</text>
        <dbReference type="Rhea" id="RHEA:14665"/>
        <dbReference type="ChEBI" id="CHEBI:15377"/>
        <dbReference type="ChEBI" id="CHEBI:15378"/>
        <dbReference type="ChEBI" id="CHEBI:16235"/>
        <dbReference type="ChEBI" id="CHEBI:17712"/>
        <dbReference type="ChEBI" id="CHEBI:28938"/>
        <dbReference type="EC" id="3.5.4.3"/>
    </reaction>
</comment>
<dbReference type="SUPFAM" id="SSF51556">
    <property type="entry name" value="Metallo-dependent hydrolases"/>
    <property type="match status" value="1"/>
</dbReference>
<dbReference type="InterPro" id="IPR051607">
    <property type="entry name" value="Metallo-dep_hydrolases"/>
</dbReference>
<dbReference type="EMBL" id="CZPT02001461">
    <property type="protein sequence ID" value="SCU70498.1"/>
    <property type="molecule type" value="Genomic_DNA"/>
</dbReference>
<keyword evidence="6 7" id="KW-0862">Zinc</keyword>
<dbReference type="GO" id="GO:0008892">
    <property type="term" value="F:guanine deaminase activity"/>
    <property type="evidence" value="ECO:0007669"/>
    <property type="project" value="UniProtKB-UniRule"/>
</dbReference>
<feature type="compositionally biased region" description="Basic and acidic residues" evidence="8">
    <location>
        <begin position="401"/>
        <end position="413"/>
    </location>
</feature>
<keyword evidence="11" id="KW-1185">Reference proteome</keyword>
<evidence type="ECO:0000313" key="11">
    <source>
        <dbReference type="Proteomes" id="UP000195570"/>
    </source>
</evidence>
<dbReference type="EC" id="3.5.4.3" evidence="3 7"/>
<comment type="caution">
    <text evidence="10">The sequence shown here is derived from an EMBL/GenBank/DDBJ whole genome shotgun (WGS) entry which is preliminary data.</text>
</comment>
<dbReference type="GO" id="GO:0005829">
    <property type="term" value="C:cytosol"/>
    <property type="evidence" value="ECO:0007669"/>
    <property type="project" value="TreeGrafter"/>
</dbReference>
<feature type="region of interest" description="Disordered" evidence="8">
    <location>
        <begin position="377"/>
        <end position="424"/>
    </location>
</feature>
<dbReference type="InterPro" id="IPR011059">
    <property type="entry name" value="Metal-dep_hydrolase_composite"/>
</dbReference>
<dbReference type="Gene3D" id="3.20.20.140">
    <property type="entry name" value="Metal-dependent hydrolases"/>
    <property type="match status" value="1"/>
</dbReference>
<dbReference type="NCBIfam" id="TIGR02967">
    <property type="entry name" value="guan_deamin"/>
    <property type="match status" value="1"/>
</dbReference>
<dbReference type="VEuPathDB" id="TriTrypDB:TEOVI_000207200"/>
<comment type="cofactor">
    <cofactor evidence="7">
        <name>Zn(2+)</name>
        <dbReference type="ChEBI" id="CHEBI:29105"/>
    </cofactor>
    <text evidence="7">Binds 1 zinc ion per subunit.</text>
</comment>
<dbReference type="InterPro" id="IPR014311">
    <property type="entry name" value="Guanine_deaminase"/>
</dbReference>
<dbReference type="Proteomes" id="UP000195570">
    <property type="component" value="Unassembled WGS sequence"/>
</dbReference>
<evidence type="ECO:0000313" key="10">
    <source>
        <dbReference type="EMBL" id="SCU70498.1"/>
    </source>
</evidence>
<reference evidence="10" key="1">
    <citation type="submission" date="2016-09" db="EMBL/GenBank/DDBJ databases">
        <authorList>
            <person name="Hebert L."/>
            <person name="Moumen B."/>
        </authorList>
    </citation>
    <scope>NUCLEOTIDE SEQUENCE [LARGE SCALE GENOMIC DNA]</scope>
    <source>
        <strain evidence="10">OVI</strain>
    </source>
</reference>
<dbReference type="PANTHER" id="PTHR11271">
    <property type="entry name" value="GUANINE DEAMINASE"/>
    <property type="match status" value="1"/>
</dbReference>
<name>A0A1G4IDT1_TRYEQ</name>
<protein>
    <recommendedName>
        <fullName evidence="3 7">Guanine deaminase</fullName>
        <shortName evidence="7">Guanase</shortName>
        <ecNumber evidence="3 7">3.5.4.3</ecNumber>
    </recommendedName>
    <alternativeName>
        <fullName evidence="7">Guanine aminohydrolase</fullName>
    </alternativeName>
</protein>
<gene>
    <name evidence="10" type="ORF">TEOVI_000207200</name>
</gene>
<dbReference type="InterPro" id="IPR032466">
    <property type="entry name" value="Metal_Hydrolase"/>
</dbReference>
<comment type="function">
    <text evidence="7">Catalyzes the hydrolytic deamination of guanine, producing xanthine and ammonia.</text>
</comment>
<evidence type="ECO:0000256" key="2">
    <source>
        <dbReference type="ARBA" id="ARBA00006745"/>
    </source>
</evidence>
<organism evidence="10 11">
    <name type="scientific">Trypanosoma equiperdum</name>
    <dbReference type="NCBI Taxonomy" id="5694"/>
    <lineage>
        <taxon>Eukaryota</taxon>
        <taxon>Discoba</taxon>
        <taxon>Euglenozoa</taxon>
        <taxon>Kinetoplastea</taxon>
        <taxon>Metakinetoplastina</taxon>
        <taxon>Trypanosomatida</taxon>
        <taxon>Trypanosomatidae</taxon>
        <taxon>Trypanosoma</taxon>
    </lineage>
</organism>
<feature type="domain" description="Amidohydrolase-related" evidence="9">
    <location>
        <begin position="92"/>
        <end position="379"/>
    </location>
</feature>
<sequence length="516" mass="55375">METAVPVRYFLGTLIEAPARDTLIFAPHSLVCVGADGCITAVLQPNDIKNESGVSGGSGSGCGGKSDNETYEQTLKEARRSGALTVLKDHQYLLPGLIDLHVHAPQWPQLGKALDRPLEIWLHEYTFPLEAKYADLDFAATSYNSLVSTLLAHGTTTAVYFATIHVEASLLLARVCLEKGQRAVVGRVAMDLASQCPAYYRDASPQESIERSEIFIQAVRKLPGNDNSSPLVLPAVVPRFIPTSSDEALQGLGRLVAKYGCHVQSHVSESDWEHHHVLERCGKPDAFALDDAGLLTRRTVLAHGNFLSDADMKLLCSRGSAVAHCPLSNFYFSGAVFPLRRALDFGLRVGLGTDISGGPSPAIWDAARDALMAARALESGVDPTTSKEERGGRRHANPEQSKAEDSNGKKGENPRVGGSAAESRDSTSCRINSVEAFWLATTRGGEALDLKVGRLAVGFHFDAVVVDVSVPTGGVHIFQGLDGPRDIFDKIVYGASAANVVQTYVAGRLVHGRVEL</sequence>
<dbReference type="RefSeq" id="XP_067081300.1">
    <property type="nucleotide sequence ID" value="XM_067225199.1"/>
</dbReference>
<evidence type="ECO:0000256" key="6">
    <source>
        <dbReference type="ARBA" id="ARBA00022833"/>
    </source>
</evidence>
<dbReference type="SUPFAM" id="SSF51338">
    <property type="entry name" value="Composite domain of metallo-dependent hydrolases"/>
    <property type="match status" value="1"/>
</dbReference>
<evidence type="ECO:0000256" key="3">
    <source>
        <dbReference type="ARBA" id="ARBA00012781"/>
    </source>
</evidence>
<evidence type="ECO:0000256" key="4">
    <source>
        <dbReference type="ARBA" id="ARBA00022723"/>
    </source>
</evidence>
<evidence type="ECO:0000256" key="7">
    <source>
        <dbReference type="RuleBase" id="RU366009"/>
    </source>
</evidence>
<keyword evidence="4 7" id="KW-0479">Metal-binding</keyword>
<dbReference type="GO" id="GO:0008270">
    <property type="term" value="F:zinc ion binding"/>
    <property type="evidence" value="ECO:0007669"/>
    <property type="project" value="UniProtKB-UniRule"/>
</dbReference>
<dbReference type="FunFam" id="3.20.20.140:FF:000070">
    <property type="entry name" value="Guanine deaminase"/>
    <property type="match status" value="1"/>
</dbReference>
<dbReference type="AlphaFoldDB" id="A0A1G4IDT1"/>
<dbReference type="Pfam" id="PF01979">
    <property type="entry name" value="Amidohydro_1"/>
    <property type="match status" value="1"/>
</dbReference>
<evidence type="ECO:0000259" key="9">
    <source>
        <dbReference type="Pfam" id="PF01979"/>
    </source>
</evidence>
<dbReference type="Gene3D" id="2.30.40.10">
    <property type="entry name" value="Urease, subunit C, domain 1"/>
    <property type="match status" value="1"/>
</dbReference>
<comment type="pathway">
    <text evidence="1 7">Purine metabolism; guanine degradation; xanthine from guanine: step 1/1.</text>
</comment>
<keyword evidence="5 7" id="KW-0378">Hydrolase</keyword>